<proteinExistence type="inferred from homology"/>
<dbReference type="SUPFAM" id="SSF103473">
    <property type="entry name" value="MFS general substrate transporter"/>
    <property type="match status" value="1"/>
</dbReference>
<organism evidence="8 9">
    <name type="scientific">Hortaea werneckii</name>
    <name type="common">Black yeast</name>
    <name type="synonym">Cladosporium werneckii</name>
    <dbReference type="NCBI Taxonomy" id="91943"/>
    <lineage>
        <taxon>Eukaryota</taxon>
        <taxon>Fungi</taxon>
        <taxon>Dikarya</taxon>
        <taxon>Ascomycota</taxon>
        <taxon>Pezizomycotina</taxon>
        <taxon>Dothideomycetes</taxon>
        <taxon>Dothideomycetidae</taxon>
        <taxon>Mycosphaerellales</taxon>
        <taxon>Teratosphaeriaceae</taxon>
        <taxon>Hortaea</taxon>
    </lineage>
</organism>
<feature type="transmembrane region" description="Helical" evidence="6">
    <location>
        <begin position="102"/>
        <end position="124"/>
    </location>
</feature>
<dbReference type="PANTHER" id="PTHR48022">
    <property type="entry name" value="PLASTIDIC GLUCOSE TRANSPORTER 4"/>
    <property type="match status" value="1"/>
</dbReference>
<feature type="transmembrane region" description="Helical" evidence="6">
    <location>
        <begin position="448"/>
        <end position="470"/>
    </location>
</feature>
<evidence type="ECO:0000256" key="5">
    <source>
        <dbReference type="ARBA" id="ARBA00023136"/>
    </source>
</evidence>
<dbReference type="AlphaFoldDB" id="A0A3M7B5K7"/>
<dbReference type="Pfam" id="PF00083">
    <property type="entry name" value="Sugar_tr"/>
    <property type="match status" value="2"/>
</dbReference>
<feature type="domain" description="Major facilitator superfamily (MFS) profile" evidence="7">
    <location>
        <begin position="33"/>
        <end position="473"/>
    </location>
</feature>
<dbReference type="InterPro" id="IPR036259">
    <property type="entry name" value="MFS_trans_sf"/>
</dbReference>
<dbReference type="Gene3D" id="1.20.1250.20">
    <property type="entry name" value="MFS general substrate transporter like domains"/>
    <property type="match status" value="1"/>
</dbReference>
<reference evidence="8 9" key="1">
    <citation type="journal article" date="2018" name="BMC Genomics">
        <title>Genomic evidence for intraspecific hybridization in a clonal and extremely halotolerant yeast.</title>
        <authorList>
            <person name="Gostincar C."/>
            <person name="Stajich J.E."/>
            <person name="Zupancic J."/>
            <person name="Zalar P."/>
            <person name="Gunde-Cimerman N."/>
        </authorList>
    </citation>
    <scope>NUCLEOTIDE SEQUENCE [LARGE SCALE GENOMIC DNA]</scope>
    <source>
        <strain evidence="8 9">EXF-6651</strain>
    </source>
</reference>
<evidence type="ECO:0000259" key="7">
    <source>
        <dbReference type="PROSITE" id="PS50850"/>
    </source>
</evidence>
<evidence type="ECO:0000256" key="6">
    <source>
        <dbReference type="SAM" id="Phobius"/>
    </source>
</evidence>
<dbReference type="EMBL" id="QWIM01000404">
    <property type="protein sequence ID" value="RMY35073.1"/>
    <property type="molecule type" value="Genomic_DNA"/>
</dbReference>
<keyword evidence="5 6" id="KW-0472">Membrane</keyword>
<evidence type="ECO:0000256" key="3">
    <source>
        <dbReference type="ARBA" id="ARBA00022692"/>
    </source>
</evidence>
<feature type="transmembrane region" description="Helical" evidence="6">
    <location>
        <begin position="28"/>
        <end position="46"/>
    </location>
</feature>
<feature type="transmembrane region" description="Helical" evidence="6">
    <location>
        <begin position="199"/>
        <end position="222"/>
    </location>
</feature>
<comment type="subcellular location">
    <subcellularLocation>
        <location evidence="1">Membrane</location>
        <topology evidence="1">Multi-pass membrane protein</topology>
    </subcellularLocation>
</comment>
<protein>
    <recommendedName>
        <fullName evidence="7">Major facilitator superfamily (MFS) profile domain-containing protein</fullName>
    </recommendedName>
</protein>
<dbReference type="Proteomes" id="UP000276864">
    <property type="component" value="Unassembled WGS sequence"/>
</dbReference>
<dbReference type="PANTHER" id="PTHR48022:SF31">
    <property type="entry name" value="HEXOSE TRANSPORTER"/>
    <property type="match status" value="1"/>
</dbReference>
<keyword evidence="3 6" id="KW-0812">Transmembrane</keyword>
<feature type="transmembrane region" description="Helical" evidence="6">
    <location>
        <begin position="66"/>
        <end position="90"/>
    </location>
</feature>
<name>A0A3M7B5K7_HORWE</name>
<gene>
    <name evidence="8" type="ORF">D0866_04851</name>
</gene>
<dbReference type="GO" id="GO:0005351">
    <property type="term" value="F:carbohydrate:proton symporter activity"/>
    <property type="evidence" value="ECO:0007669"/>
    <property type="project" value="TreeGrafter"/>
</dbReference>
<feature type="transmembrane region" description="Helical" evidence="6">
    <location>
        <begin position="350"/>
        <end position="369"/>
    </location>
</feature>
<dbReference type="InterPro" id="IPR050360">
    <property type="entry name" value="MFS_Sugar_Transporters"/>
</dbReference>
<dbReference type="GO" id="GO:0016020">
    <property type="term" value="C:membrane"/>
    <property type="evidence" value="ECO:0007669"/>
    <property type="project" value="UniProtKB-SubCell"/>
</dbReference>
<feature type="transmembrane region" description="Helical" evidence="6">
    <location>
        <begin position="284"/>
        <end position="306"/>
    </location>
</feature>
<dbReference type="InterPro" id="IPR020846">
    <property type="entry name" value="MFS_dom"/>
</dbReference>
<feature type="transmembrane region" description="Helical" evidence="6">
    <location>
        <begin position="326"/>
        <end position="343"/>
    </location>
</feature>
<feature type="transmembrane region" description="Helical" evidence="6">
    <location>
        <begin position="419"/>
        <end position="442"/>
    </location>
</feature>
<feature type="transmembrane region" description="Helical" evidence="6">
    <location>
        <begin position="381"/>
        <end position="407"/>
    </location>
</feature>
<accession>A0A3M7B5K7</accession>
<dbReference type="PROSITE" id="PS50850">
    <property type="entry name" value="MFS"/>
    <property type="match status" value="1"/>
</dbReference>
<evidence type="ECO:0000313" key="9">
    <source>
        <dbReference type="Proteomes" id="UP000276864"/>
    </source>
</evidence>
<sequence>MARSVVSRTTTGTWIPSYVPSGSGSSRIIAGLLVFCSIITSTTFGYDGSMLNGLNILPEYTNYFHLTSATTGLQTSAVFIGGCLAGLCWGNVADYAGRRQSLFWAAIITLIVIARILIGFGTAASGCGGPPFLAETLPLHWRGWGLGIFNDCYYGKYARGVSLVDIECQDAAAESTNSTVGGLVAAGVTYGTAKLQSTWAWRAPSLVQGLFSLVCIVVLPFLPERHHEAAHTVLAQTYADGDRDSPVVVAALKEIVDTLEYEKNNNEKLSLSQCFRTPSARRRIALACSAAVFSTISGNVIASYYLGSLLTLAGITSTKVQLEVNIILNAWSLVCALCGTFSVDRLGRKTTALASATTLTVIIFIEGALTKVYGTSNNDSGIYATVASVFLFMGAYSFGWTPLLYLYPPEVLNYPIRAVGVGMFQFVANGTAVLIVFTMPIALDNIDYITYFVNGAWDVLVIIIIAVFWVETKGKTLEELDVIFEGEKHSDAPELVLVYRGEANVSAGKNVQTVEESQSSQQSSEQST</sequence>
<evidence type="ECO:0000256" key="1">
    <source>
        <dbReference type="ARBA" id="ARBA00004141"/>
    </source>
</evidence>
<comment type="similarity">
    <text evidence="2">Belongs to the major facilitator superfamily. Sugar transporter (TC 2.A.1.1) family.</text>
</comment>
<comment type="caution">
    <text evidence="8">The sequence shown here is derived from an EMBL/GenBank/DDBJ whole genome shotgun (WGS) entry which is preliminary data.</text>
</comment>
<evidence type="ECO:0000256" key="4">
    <source>
        <dbReference type="ARBA" id="ARBA00022989"/>
    </source>
</evidence>
<dbReference type="InterPro" id="IPR005828">
    <property type="entry name" value="MFS_sugar_transport-like"/>
</dbReference>
<evidence type="ECO:0000256" key="2">
    <source>
        <dbReference type="ARBA" id="ARBA00010992"/>
    </source>
</evidence>
<keyword evidence="4 6" id="KW-1133">Transmembrane helix</keyword>
<evidence type="ECO:0000313" key="8">
    <source>
        <dbReference type="EMBL" id="RMY35073.1"/>
    </source>
</evidence>